<dbReference type="Gene3D" id="3.90.226.10">
    <property type="entry name" value="2-enoyl-CoA Hydratase, Chain A, domain 1"/>
    <property type="match status" value="1"/>
</dbReference>
<dbReference type="GO" id="GO:0006508">
    <property type="term" value="P:proteolysis"/>
    <property type="evidence" value="ECO:0007669"/>
    <property type="project" value="InterPro"/>
</dbReference>
<sequence>MKRAILFLLMLIFAGKMNFAQDSITETERLSATAKVWGFLKYYHPIVASGKFDWDQELFRILPKVKKAQSKESLSEILLDWIEELGPVKHCKKCDSKNNLKFFDRNLDLSWIQNKQLFTSELTDKLKFIENNRHQGEKHYVDYYKGEPKMAYFRNEIEYPNFDWQNEELRLLCLFRYWNMVAYFFPAKYQMEKNWSNVLDGLIPKFYNPKSKDEYHQALVELVVSLDDSHALIYPNSEFCNFGCYIVPFEFIVIDDSAIITRFYDRELAELDDLKIGDIITNVDGQNIYQNFEANEKYIHGSNISRKKLNAGYYLLNGSTPSVNVQITSKGKTSSKTLKRYLYKDINFKINEQTEKYRSINDSIGYIDIGKVETNEVPKVMEAFEDTKAIIFDIRRSKGSTPYYFANYISSQKKDFYKAIYPDLNYPGRYIWSEDHQSGNNQLKYTGKVILLVDESCQSQMEFTAMCLQIGDNVTTIGRQTSGANGNVIRFKMVGGLQTQMTGIGIFYPNGQEAQRNGVKIDIEVNPSPEAIIDGRDEILERAIEYINE</sequence>
<dbReference type="SUPFAM" id="SSF50156">
    <property type="entry name" value="PDZ domain-like"/>
    <property type="match status" value="1"/>
</dbReference>
<dbReference type="InterPro" id="IPR005151">
    <property type="entry name" value="Tail-specific_protease"/>
</dbReference>
<evidence type="ECO:0000313" key="3">
    <source>
        <dbReference type="EMBL" id="NER11779.1"/>
    </source>
</evidence>
<gene>
    <name evidence="3" type="ORF">GWK09_14730</name>
</gene>
<dbReference type="SUPFAM" id="SSF52096">
    <property type="entry name" value="ClpP/crotonase"/>
    <property type="match status" value="1"/>
</dbReference>
<dbReference type="GO" id="GO:0004175">
    <property type="term" value="F:endopeptidase activity"/>
    <property type="evidence" value="ECO:0007669"/>
    <property type="project" value="TreeGrafter"/>
</dbReference>
<keyword evidence="4" id="KW-1185">Reference proteome</keyword>
<dbReference type="EMBL" id="JAABOP010000011">
    <property type="protein sequence ID" value="NER11779.1"/>
    <property type="molecule type" value="Genomic_DNA"/>
</dbReference>
<dbReference type="Gene3D" id="2.30.42.10">
    <property type="match status" value="1"/>
</dbReference>
<dbReference type="GO" id="GO:0008236">
    <property type="term" value="F:serine-type peptidase activity"/>
    <property type="evidence" value="ECO:0007669"/>
    <property type="project" value="InterPro"/>
</dbReference>
<feature type="chain" id="PRO_5026822694" description="Tail specific protease domain-containing protein" evidence="1">
    <location>
        <begin position="21"/>
        <end position="549"/>
    </location>
</feature>
<evidence type="ECO:0000256" key="1">
    <source>
        <dbReference type="SAM" id="SignalP"/>
    </source>
</evidence>
<organism evidence="3 4">
    <name type="scientific">Muriicola jejuensis</name>
    <dbReference type="NCBI Taxonomy" id="504488"/>
    <lineage>
        <taxon>Bacteria</taxon>
        <taxon>Pseudomonadati</taxon>
        <taxon>Bacteroidota</taxon>
        <taxon>Flavobacteriia</taxon>
        <taxon>Flavobacteriales</taxon>
        <taxon>Flavobacteriaceae</taxon>
        <taxon>Muriicola</taxon>
    </lineage>
</organism>
<name>A0A6P0UIX0_9FLAO</name>
<accession>A0A6P0UIX0</accession>
<feature type="domain" description="Tail specific protease" evidence="2">
    <location>
        <begin position="331"/>
        <end position="526"/>
    </location>
</feature>
<reference evidence="3 4" key="1">
    <citation type="submission" date="2020-01" db="EMBL/GenBank/DDBJ databases">
        <title>Muriicola jejuensis KCTC 22299.</title>
        <authorList>
            <person name="Wang G."/>
        </authorList>
    </citation>
    <scope>NUCLEOTIDE SEQUENCE [LARGE SCALE GENOMIC DNA]</scope>
    <source>
        <strain evidence="3 4">KCTC 22299</strain>
    </source>
</reference>
<evidence type="ECO:0000259" key="2">
    <source>
        <dbReference type="SMART" id="SM00245"/>
    </source>
</evidence>
<dbReference type="PANTHER" id="PTHR32060:SF22">
    <property type="entry name" value="CARBOXYL-TERMINAL-PROCESSING PEPTIDASE 3, CHLOROPLASTIC"/>
    <property type="match status" value="1"/>
</dbReference>
<feature type="signal peptide" evidence="1">
    <location>
        <begin position="1"/>
        <end position="20"/>
    </location>
</feature>
<dbReference type="Proteomes" id="UP000468443">
    <property type="component" value="Unassembled WGS sequence"/>
</dbReference>
<dbReference type="Pfam" id="PF03572">
    <property type="entry name" value="Peptidase_S41"/>
    <property type="match status" value="1"/>
</dbReference>
<keyword evidence="1" id="KW-0732">Signal</keyword>
<dbReference type="AlphaFoldDB" id="A0A6P0UIX0"/>
<evidence type="ECO:0000313" key="4">
    <source>
        <dbReference type="Proteomes" id="UP000468443"/>
    </source>
</evidence>
<proteinExistence type="predicted"/>
<dbReference type="InterPro" id="IPR029045">
    <property type="entry name" value="ClpP/crotonase-like_dom_sf"/>
</dbReference>
<dbReference type="RefSeq" id="WP_163694235.1">
    <property type="nucleotide sequence ID" value="NZ_FXTW01000009.1"/>
</dbReference>
<dbReference type="SMART" id="SM00245">
    <property type="entry name" value="TSPc"/>
    <property type="match status" value="1"/>
</dbReference>
<protein>
    <recommendedName>
        <fullName evidence="2">Tail specific protease domain-containing protein</fullName>
    </recommendedName>
</protein>
<dbReference type="PANTHER" id="PTHR32060">
    <property type="entry name" value="TAIL-SPECIFIC PROTEASE"/>
    <property type="match status" value="1"/>
</dbReference>
<comment type="caution">
    <text evidence="3">The sequence shown here is derived from an EMBL/GenBank/DDBJ whole genome shotgun (WGS) entry which is preliminary data.</text>
</comment>
<dbReference type="InterPro" id="IPR036034">
    <property type="entry name" value="PDZ_sf"/>
</dbReference>